<reference evidence="7 8" key="1">
    <citation type="journal article" date="2021" name="G3 (Bethesda)">
        <title>Genomic diversity, chromosomal rearrangements, and interspecies hybridization in the ogataea polymorpha species complex.</title>
        <authorList>
            <person name="Hanson S.J."/>
            <person name="Cinneide E.O."/>
            <person name="Salzberg L.I."/>
            <person name="Wolfe K.H."/>
            <person name="McGowan J."/>
            <person name="Fitzpatrick D.A."/>
            <person name="Matlin K."/>
        </authorList>
    </citation>
    <scope>NUCLEOTIDE SEQUENCE [LARGE SCALE GENOMIC DNA]</scope>
    <source>
        <strain evidence="7">81-436-3</strain>
    </source>
</reference>
<dbReference type="SUPFAM" id="SSF52799">
    <property type="entry name" value="(Phosphotyrosine protein) phosphatases II"/>
    <property type="match status" value="1"/>
</dbReference>
<dbReference type="Pfam" id="PF00102">
    <property type="entry name" value="Y_phosphatase"/>
    <property type="match status" value="1"/>
</dbReference>
<dbReference type="CDD" id="cd01446">
    <property type="entry name" value="DSP_MapKP"/>
    <property type="match status" value="1"/>
</dbReference>
<feature type="domain" description="Tyrosine-protein phosphatase" evidence="4">
    <location>
        <begin position="531"/>
        <end position="782"/>
    </location>
</feature>
<feature type="domain" description="Rhodanese" evidence="6">
    <location>
        <begin position="244"/>
        <end position="366"/>
    </location>
</feature>
<dbReference type="SMART" id="SM00194">
    <property type="entry name" value="PTPc"/>
    <property type="match status" value="1"/>
</dbReference>
<dbReference type="InterPro" id="IPR000387">
    <property type="entry name" value="Tyr_Pase_dom"/>
</dbReference>
<feature type="compositionally biased region" description="Low complexity" evidence="3">
    <location>
        <begin position="391"/>
        <end position="409"/>
    </location>
</feature>
<proteinExistence type="inferred from homology"/>
<dbReference type="PANTHER" id="PTHR19134">
    <property type="entry name" value="RECEPTOR-TYPE TYROSINE-PROTEIN PHOSPHATASE"/>
    <property type="match status" value="1"/>
</dbReference>
<comment type="similarity">
    <text evidence="1">Belongs to the protein-tyrosine phosphatase family. Non-receptor class subfamily.</text>
</comment>
<sequence>MSSLSNTPNHVSTKGKQTNDIDYFSEFLELSTQSKQNPPSMPLAPVSGNHKHSVNDHQKCANSISSLTSDSTLVDSASDVAHPSDGRNLSIASTETLFEPSQLMSLKINEEEEEDEEEKHKSQSQSQSQQPTPVKAKCHRSTKSEAFQMSRFSPSQQKFNLKEASASTTDIVDGRTSTSANGSTSTLPPAFTLKKFLSNTEPGSPRPSRFKDVKYPLPKGCSLISPEESFRHIENFQGVVSEDGLPNILVVDVRPFQDYCKSHIVGAVNLCLPSTLLKRATFTLDRCIATLTSDEKTLFLNYLKRDRDNLPVLIFYDNSTDSTQSASLSVSNLAAKFASSATWSAPIYVLKGGFSKFQEQYPSHVESGTSASKPKVMMIPSPEKVSPPPKVTVTLPSPSSSNSPNTASAKKQRFFNDKSPISHGLTHFMLPDTASKPFFKSRQHEEFLTARPDMSMHLSTNITSPDLKILPTWLSNVIGSDSGASVLSHKFSELQSQEVERLNQALSRHSSVTTPSPETPCFSAGVELGRKNRYKDIFPYEHARVKIQKYDADDEELDQDESYINASYLSYPGSQLRYIAAQGPLEETIGDFWKVIFDHKVPLILSLTAQKENEVEKCAPYWLSGTYSSNGIFIKVDQLEEITDFKLTDKSQCETVARRLRLKIGNKPEHEVIQIQILSWPDYGALISSCDLISLVAFKRYVLSRTQTEAAPVMVHCSAGCGRTGCFCTIDSVIDVMVNNPEKGNEDTDVVYEVISNFRSQRVSMVQNLRQYILIYDTILMFKKLQYGAAFGGDRFIYNWSAHKYDILDHFFADKDCERQQHK</sequence>
<evidence type="ECO:0000256" key="1">
    <source>
        <dbReference type="ARBA" id="ARBA00009649"/>
    </source>
</evidence>
<dbReference type="InterPro" id="IPR029021">
    <property type="entry name" value="Prot-tyrosine_phosphatase-like"/>
</dbReference>
<evidence type="ECO:0000256" key="3">
    <source>
        <dbReference type="SAM" id="MobiDB-lite"/>
    </source>
</evidence>
<evidence type="ECO:0000313" key="7">
    <source>
        <dbReference type="EMBL" id="KAG7769316.1"/>
    </source>
</evidence>
<dbReference type="Gene3D" id="3.40.250.10">
    <property type="entry name" value="Rhodanese-like domain"/>
    <property type="match status" value="1"/>
</dbReference>
<dbReference type="PANTHER" id="PTHR19134:SF561">
    <property type="entry name" value="PROTEIN TYROSINE PHOSPHATASE 36E, ISOFORM A"/>
    <property type="match status" value="1"/>
</dbReference>
<feature type="region of interest" description="Disordered" evidence="3">
    <location>
        <begin position="76"/>
        <end position="185"/>
    </location>
</feature>
<dbReference type="SMART" id="SM00404">
    <property type="entry name" value="PTPc_motif"/>
    <property type="match status" value="1"/>
</dbReference>
<dbReference type="Proteomes" id="UP000697297">
    <property type="component" value="Unassembled WGS sequence"/>
</dbReference>
<keyword evidence="8" id="KW-1185">Reference proteome</keyword>
<dbReference type="EC" id="3.1.3.48" evidence="2"/>
<feature type="domain" description="Tyrosine specific protein phosphatases" evidence="5">
    <location>
        <begin position="693"/>
        <end position="773"/>
    </location>
</feature>
<evidence type="ECO:0000259" key="4">
    <source>
        <dbReference type="PROSITE" id="PS50055"/>
    </source>
</evidence>
<dbReference type="EMBL" id="JAHLUN010000001">
    <property type="protein sequence ID" value="KAG7769316.1"/>
    <property type="molecule type" value="Genomic_DNA"/>
</dbReference>
<name>A0ABQ7RP68_9ASCO</name>
<dbReference type="PROSITE" id="PS00383">
    <property type="entry name" value="TYR_PHOSPHATASE_1"/>
    <property type="match status" value="1"/>
</dbReference>
<evidence type="ECO:0000256" key="2">
    <source>
        <dbReference type="ARBA" id="ARBA00013064"/>
    </source>
</evidence>
<dbReference type="SUPFAM" id="SSF52821">
    <property type="entry name" value="Rhodanese/Cell cycle control phosphatase"/>
    <property type="match status" value="1"/>
</dbReference>
<accession>A0ABQ7RP68</accession>
<dbReference type="Pfam" id="PF00581">
    <property type="entry name" value="Rhodanese"/>
    <property type="match status" value="1"/>
</dbReference>
<feature type="region of interest" description="Disordered" evidence="3">
    <location>
        <begin position="380"/>
        <end position="410"/>
    </location>
</feature>
<dbReference type="InterPro" id="IPR036873">
    <property type="entry name" value="Rhodanese-like_dom_sf"/>
</dbReference>
<organism evidence="7 8">
    <name type="scientific">Ogataea haglerorum</name>
    <dbReference type="NCBI Taxonomy" id="1937702"/>
    <lineage>
        <taxon>Eukaryota</taxon>
        <taxon>Fungi</taxon>
        <taxon>Dikarya</taxon>
        <taxon>Ascomycota</taxon>
        <taxon>Saccharomycotina</taxon>
        <taxon>Pichiomycetes</taxon>
        <taxon>Pichiales</taxon>
        <taxon>Pichiaceae</taxon>
        <taxon>Ogataea</taxon>
    </lineage>
</organism>
<feature type="compositionally biased region" description="Polar residues" evidence="3">
    <location>
        <begin position="144"/>
        <end position="185"/>
    </location>
</feature>
<dbReference type="InterPro" id="IPR001763">
    <property type="entry name" value="Rhodanese-like_dom"/>
</dbReference>
<dbReference type="Gene3D" id="3.90.190.10">
    <property type="entry name" value="Protein tyrosine phosphatase superfamily"/>
    <property type="match status" value="1"/>
</dbReference>
<dbReference type="PROSITE" id="PS50055">
    <property type="entry name" value="TYR_PHOSPHATASE_PTP"/>
    <property type="match status" value="1"/>
</dbReference>
<feature type="region of interest" description="Disordered" evidence="3">
    <location>
        <begin position="29"/>
        <end position="63"/>
    </location>
</feature>
<dbReference type="InterPro" id="IPR000242">
    <property type="entry name" value="PTP_cat"/>
</dbReference>
<dbReference type="InterPro" id="IPR003595">
    <property type="entry name" value="Tyr_Pase_cat"/>
</dbReference>
<dbReference type="InterPro" id="IPR016130">
    <property type="entry name" value="Tyr_Pase_AS"/>
</dbReference>
<evidence type="ECO:0000313" key="8">
    <source>
        <dbReference type="Proteomes" id="UP000697297"/>
    </source>
</evidence>
<comment type="caution">
    <text evidence="7">The sequence shown here is derived from an EMBL/GenBank/DDBJ whole genome shotgun (WGS) entry which is preliminary data.</text>
</comment>
<dbReference type="CDD" id="cd18533">
    <property type="entry name" value="PTP_fungal"/>
    <property type="match status" value="1"/>
</dbReference>
<dbReference type="SMART" id="SM00450">
    <property type="entry name" value="RHOD"/>
    <property type="match status" value="1"/>
</dbReference>
<evidence type="ECO:0000259" key="5">
    <source>
        <dbReference type="PROSITE" id="PS50056"/>
    </source>
</evidence>
<dbReference type="InterPro" id="IPR050348">
    <property type="entry name" value="Protein-Tyr_Phosphatase"/>
</dbReference>
<gene>
    <name evidence="7" type="ORF">KL946_000599</name>
</gene>
<dbReference type="PROSITE" id="PS50206">
    <property type="entry name" value="RHODANESE_3"/>
    <property type="match status" value="1"/>
</dbReference>
<evidence type="ECO:0000259" key="6">
    <source>
        <dbReference type="PROSITE" id="PS50206"/>
    </source>
</evidence>
<dbReference type="PROSITE" id="PS50056">
    <property type="entry name" value="TYR_PHOSPHATASE_2"/>
    <property type="match status" value="1"/>
</dbReference>
<protein>
    <recommendedName>
        <fullName evidence="2">protein-tyrosine-phosphatase</fullName>
        <ecNumber evidence="2">3.1.3.48</ecNumber>
    </recommendedName>
</protein>
<dbReference type="PRINTS" id="PR00700">
    <property type="entry name" value="PRTYPHPHTASE"/>
</dbReference>